<dbReference type="RefSeq" id="WP_185383597.1">
    <property type="nucleotide sequence ID" value="NZ_JAARRG010000003.1"/>
</dbReference>
<accession>A0A7X0X1Q8</accession>
<dbReference type="Gene3D" id="3.30.1910.20">
    <property type="entry name" value="asparaginyl-tRNA synthetase, N-terminal domain"/>
    <property type="match status" value="1"/>
</dbReference>
<feature type="coiled-coil region" evidence="1">
    <location>
        <begin position="90"/>
        <end position="117"/>
    </location>
</feature>
<evidence type="ECO:0000256" key="1">
    <source>
        <dbReference type="SAM" id="Coils"/>
    </source>
</evidence>
<dbReference type="InterPro" id="IPR011050">
    <property type="entry name" value="Pectin_lyase_fold/virulence"/>
</dbReference>
<evidence type="ECO:0000313" key="2">
    <source>
        <dbReference type="EMBL" id="MBC1485980.1"/>
    </source>
</evidence>
<proteinExistence type="predicted"/>
<evidence type="ECO:0000313" key="3">
    <source>
        <dbReference type="Proteomes" id="UP000523362"/>
    </source>
</evidence>
<sequence length="342" mass="37411">MLNLDKWDNTLFDSNKYQQFNSNMEKIEKESLSKDVDIAETNNRINNIVLEAGGNDITEVVDARTSKNGQIYSTLNSRLNGDYSAIAEELAESNNLLQTISNENEVLKSKLDELYGNSSANIEYYVSSTNGNDITGNGDIDSPFKTIQKAVDNVPKVKVGGAIYIFCEPGQYNEDVIVQSFSGAECFYIQPTNLDTVDPVSGQTGFFVKSILFSGIMFQCVVQGLNSMSTAVNNNSSVIQFLRCWYGTVNKCRFDTNLKSTDIITVFYNQSRGNCYGNYFKNQNVIASSEFMGHALFSSSNTCESTSNIGLKAGSGGILIKSGSPSLASTTAEYKTAGGQIF</sequence>
<name>A0A7X0X1Q8_LISSE</name>
<organism evidence="2 3">
    <name type="scientific">Listeria seeligeri</name>
    <dbReference type="NCBI Taxonomy" id="1640"/>
    <lineage>
        <taxon>Bacteria</taxon>
        <taxon>Bacillati</taxon>
        <taxon>Bacillota</taxon>
        <taxon>Bacilli</taxon>
        <taxon>Bacillales</taxon>
        <taxon>Listeriaceae</taxon>
        <taxon>Listeria</taxon>
    </lineage>
</organism>
<dbReference type="SUPFAM" id="SSF51126">
    <property type="entry name" value="Pectin lyase-like"/>
    <property type="match status" value="1"/>
</dbReference>
<dbReference type="EMBL" id="JAARRG010000003">
    <property type="protein sequence ID" value="MBC1485980.1"/>
    <property type="molecule type" value="Genomic_DNA"/>
</dbReference>
<comment type="caution">
    <text evidence="2">The sequence shown here is derived from an EMBL/GenBank/DDBJ whole genome shotgun (WGS) entry which is preliminary data.</text>
</comment>
<keyword evidence="1" id="KW-0175">Coiled coil</keyword>
<dbReference type="AlphaFoldDB" id="A0A7X0X1Q8"/>
<evidence type="ECO:0008006" key="4">
    <source>
        <dbReference type="Google" id="ProtNLM"/>
    </source>
</evidence>
<reference evidence="2 3" key="1">
    <citation type="submission" date="2020-03" db="EMBL/GenBank/DDBJ databases">
        <title>Soil Listeria distribution.</title>
        <authorList>
            <person name="Liao J."/>
            <person name="Wiedmann M."/>
        </authorList>
    </citation>
    <scope>NUCLEOTIDE SEQUENCE [LARGE SCALE GENOMIC DNA]</scope>
    <source>
        <strain evidence="2 3">FSL L7-1560</strain>
    </source>
</reference>
<dbReference type="Proteomes" id="UP000523362">
    <property type="component" value="Unassembled WGS sequence"/>
</dbReference>
<gene>
    <name evidence="2" type="ORF">HB897_07035</name>
</gene>
<protein>
    <recommendedName>
        <fullName evidence="4">DUF1565 domain-containing protein</fullName>
    </recommendedName>
</protein>